<sequence>MKLTFLTTNELLTIEGGSTGGDPQTINILGNVIYTGTPPLNP</sequence>
<evidence type="ECO:0000313" key="2">
    <source>
        <dbReference type="Proteomes" id="UP000199469"/>
    </source>
</evidence>
<dbReference type="Proteomes" id="UP000199469">
    <property type="component" value="Unassembled WGS sequence"/>
</dbReference>
<proteinExistence type="predicted"/>
<protein>
    <submittedName>
        <fullName evidence="1">Uncharacterized protein</fullName>
    </submittedName>
</protein>
<gene>
    <name evidence="1" type="ORF">SAMN05421841_2436</name>
</gene>
<dbReference type="AlphaFoldDB" id="A0A1I0RBK9"/>
<reference evidence="2" key="1">
    <citation type="submission" date="2016-10" db="EMBL/GenBank/DDBJ databases">
        <authorList>
            <person name="Varghese N."/>
            <person name="Submissions S."/>
        </authorList>
    </citation>
    <scope>NUCLEOTIDE SEQUENCE [LARGE SCALE GENOMIC DNA]</scope>
    <source>
        <strain evidence="2">DSM 17724</strain>
    </source>
</reference>
<keyword evidence="2" id="KW-1185">Reference proteome</keyword>
<dbReference type="EMBL" id="FOIU01000002">
    <property type="protein sequence ID" value="SEW38166.1"/>
    <property type="molecule type" value="Genomic_DNA"/>
</dbReference>
<dbReference type="RefSeq" id="WP_262485641.1">
    <property type="nucleotide sequence ID" value="NZ_FOIU01000002.1"/>
</dbReference>
<accession>A0A1I0RBK9</accession>
<dbReference type="STRING" id="356305.SAMN05421841_2436"/>
<organism evidence="1 2">
    <name type="scientific">Chryseobacterium wanjuense</name>
    <dbReference type="NCBI Taxonomy" id="356305"/>
    <lineage>
        <taxon>Bacteria</taxon>
        <taxon>Pseudomonadati</taxon>
        <taxon>Bacteroidota</taxon>
        <taxon>Flavobacteriia</taxon>
        <taxon>Flavobacteriales</taxon>
        <taxon>Weeksellaceae</taxon>
        <taxon>Chryseobacterium group</taxon>
        <taxon>Chryseobacterium</taxon>
    </lineage>
</organism>
<evidence type="ECO:0000313" key="1">
    <source>
        <dbReference type="EMBL" id="SEW38166.1"/>
    </source>
</evidence>
<name>A0A1I0RBK9_9FLAO</name>